<reference evidence="3" key="1">
    <citation type="journal article" date="2019" name="Int. J. Syst. Evol. Microbiol.">
        <title>The Global Catalogue of Microorganisms (GCM) 10K type strain sequencing project: providing services to taxonomists for standard genome sequencing and annotation.</title>
        <authorList>
            <consortium name="The Broad Institute Genomics Platform"/>
            <consortium name="The Broad Institute Genome Sequencing Center for Infectious Disease"/>
            <person name="Wu L."/>
            <person name="Ma J."/>
        </authorList>
    </citation>
    <scope>NUCLEOTIDE SEQUENCE [LARGE SCALE GENOMIC DNA]</scope>
    <source>
        <strain evidence="3">CCUG 50353</strain>
    </source>
</reference>
<dbReference type="Proteomes" id="UP001595733">
    <property type="component" value="Unassembled WGS sequence"/>
</dbReference>
<sequence>MKNIFVSLFVLIALSGCTQNTSSKEGSWSESPYNQELPQEVKQEQMDVSISLNEDEFSLPVEELLVTLTNRGDVAIGYGGALYVEKLVDGEWLEIPLNRYAYTDDLVELRVGEEITQDVPVERVDGGFQKGTYRIRKSVSVDMNTYPLAVEFEVR</sequence>
<dbReference type="PROSITE" id="PS51257">
    <property type="entry name" value="PROKAR_LIPOPROTEIN"/>
    <property type="match status" value="1"/>
</dbReference>
<dbReference type="InterPro" id="IPR046878">
    <property type="entry name" value="Big_14"/>
</dbReference>
<organism evidence="2 3">
    <name type="scientific">Chryseomicrobium palamuruense</name>
    <dbReference type="NCBI Taxonomy" id="682973"/>
    <lineage>
        <taxon>Bacteria</taxon>
        <taxon>Bacillati</taxon>
        <taxon>Bacillota</taxon>
        <taxon>Bacilli</taxon>
        <taxon>Bacillales</taxon>
        <taxon>Caryophanaceae</taxon>
        <taxon>Chryseomicrobium</taxon>
    </lineage>
</organism>
<evidence type="ECO:0000259" key="1">
    <source>
        <dbReference type="Pfam" id="PF20251"/>
    </source>
</evidence>
<dbReference type="Pfam" id="PF20251">
    <property type="entry name" value="Big_14"/>
    <property type="match status" value="1"/>
</dbReference>
<dbReference type="RefSeq" id="WP_378142891.1">
    <property type="nucleotide sequence ID" value="NZ_JBHSEF010000029.1"/>
</dbReference>
<dbReference type="EMBL" id="JBHSEF010000029">
    <property type="protein sequence ID" value="MFC4356290.1"/>
    <property type="molecule type" value="Genomic_DNA"/>
</dbReference>
<accession>A0ABV8V0U2</accession>
<evidence type="ECO:0000313" key="3">
    <source>
        <dbReference type="Proteomes" id="UP001595733"/>
    </source>
</evidence>
<protein>
    <submittedName>
        <fullName evidence="2">Immunoglobulin-like domain-containing protein</fullName>
    </submittedName>
</protein>
<name>A0ABV8V0U2_9BACL</name>
<evidence type="ECO:0000313" key="2">
    <source>
        <dbReference type="EMBL" id="MFC4356290.1"/>
    </source>
</evidence>
<comment type="caution">
    <text evidence="2">The sequence shown here is derived from an EMBL/GenBank/DDBJ whole genome shotgun (WGS) entry which is preliminary data.</text>
</comment>
<gene>
    <name evidence="2" type="ORF">ACFO0S_14610</name>
</gene>
<feature type="domain" description="Bacterial Ig-like" evidence="1">
    <location>
        <begin position="46"/>
        <end position="153"/>
    </location>
</feature>
<keyword evidence="3" id="KW-1185">Reference proteome</keyword>
<proteinExistence type="predicted"/>